<dbReference type="Proteomes" id="UP000315017">
    <property type="component" value="Chromosome"/>
</dbReference>
<feature type="chain" id="PRO_5021766999" evidence="4">
    <location>
        <begin position="21"/>
        <end position="794"/>
    </location>
</feature>
<feature type="domain" description="Cytochrome c" evidence="5">
    <location>
        <begin position="647"/>
        <end position="794"/>
    </location>
</feature>
<evidence type="ECO:0000256" key="4">
    <source>
        <dbReference type="SAM" id="SignalP"/>
    </source>
</evidence>
<dbReference type="Pfam" id="PF07631">
    <property type="entry name" value="PSD4"/>
    <property type="match status" value="1"/>
</dbReference>
<protein>
    <submittedName>
        <fullName evidence="6">Planctomycete cytochrome C</fullName>
    </submittedName>
</protein>
<dbReference type="InterPro" id="IPR013042">
    <property type="entry name" value="DUF1592"/>
</dbReference>
<keyword evidence="3" id="KW-0349">Heme</keyword>
<dbReference type="GO" id="GO:0046872">
    <property type="term" value="F:metal ion binding"/>
    <property type="evidence" value="ECO:0007669"/>
    <property type="project" value="UniProtKB-KW"/>
</dbReference>
<accession>A0A517YDP9</accession>
<dbReference type="Pfam" id="PF07627">
    <property type="entry name" value="PSCyt3"/>
    <property type="match status" value="1"/>
</dbReference>
<reference evidence="6 7" key="1">
    <citation type="submission" date="2019-02" db="EMBL/GenBank/DDBJ databases">
        <title>Deep-cultivation of Planctomycetes and their phenomic and genomic characterization uncovers novel biology.</title>
        <authorList>
            <person name="Wiegand S."/>
            <person name="Jogler M."/>
            <person name="Boedeker C."/>
            <person name="Pinto D."/>
            <person name="Vollmers J."/>
            <person name="Rivas-Marin E."/>
            <person name="Kohn T."/>
            <person name="Peeters S.H."/>
            <person name="Heuer A."/>
            <person name="Rast P."/>
            <person name="Oberbeckmann S."/>
            <person name="Bunk B."/>
            <person name="Jeske O."/>
            <person name="Meyerdierks A."/>
            <person name="Storesund J.E."/>
            <person name="Kallscheuer N."/>
            <person name="Luecker S."/>
            <person name="Lage O.M."/>
            <person name="Pohl T."/>
            <person name="Merkel B.J."/>
            <person name="Hornburger P."/>
            <person name="Mueller R.-W."/>
            <person name="Bruemmer F."/>
            <person name="Labrenz M."/>
            <person name="Spormann A.M."/>
            <person name="Op den Camp H."/>
            <person name="Overmann J."/>
            <person name="Amann R."/>
            <person name="Jetten M.S.M."/>
            <person name="Mascher T."/>
            <person name="Medema M.H."/>
            <person name="Devos D.P."/>
            <person name="Kaster A.-K."/>
            <person name="Ovreas L."/>
            <person name="Rohde M."/>
            <person name="Galperin M.Y."/>
            <person name="Jogler C."/>
        </authorList>
    </citation>
    <scope>NUCLEOTIDE SEQUENCE [LARGE SCALE GENOMIC DNA]</scope>
    <source>
        <strain evidence="6 7">ETA_A8</strain>
    </source>
</reference>
<dbReference type="Pfam" id="PF07624">
    <property type="entry name" value="PSD2"/>
    <property type="match status" value="1"/>
</dbReference>
<dbReference type="InterPro" id="IPR013036">
    <property type="entry name" value="DUF1587"/>
</dbReference>
<proteinExistence type="predicted"/>
<dbReference type="GO" id="GO:0020037">
    <property type="term" value="F:heme binding"/>
    <property type="evidence" value="ECO:0007669"/>
    <property type="project" value="InterPro"/>
</dbReference>
<evidence type="ECO:0000256" key="1">
    <source>
        <dbReference type="ARBA" id="ARBA00022723"/>
    </source>
</evidence>
<dbReference type="OrthoDB" id="175242at2"/>
<feature type="signal peptide" evidence="4">
    <location>
        <begin position="1"/>
        <end position="20"/>
    </location>
</feature>
<dbReference type="Pfam" id="PF07626">
    <property type="entry name" value="PSD3"/>
    <property type="match status" value="1"/>
</dbReference>
<dbReference type="InterPro" id="IPR013043">
    <property type="entry name" value="DUF1595"/>
</dbReference>
<dbReference type="InterPro" id="IPR011429">
    <property type="entry name" value="Cyt_c_Planctomycete-type"/>
</dbReference>
<keyword evidence="7" id="KW-1185">Reference proteome</keyword>
<evidence type="ECO:0000313" key="7">
    <source>
        <dbReference type="Proteomes" id="UP000315017"/>
    </source>
</evidence>
<dbReference type="InterPro" id="IPR011478">
    <property type="entry name" value="DUF1585"/>
</dbReference>
<dbReference type="PROSITE" id="PS51007">
    <property type="entry name" value="CYTC"/>
    <property type="match status" value="1"/>
</dbReference>
<dbReference type="AlphaFoldDB" id="A0A517YDP9"/>
<name>A0A517YDP9_9BACT</name>
<dbReference type="GO" id="GO:0009055">
    <property type="term" value="F:electron transfer activity"/>
    <property type="evidence" value="ECO:0007669"/>
    <property type="project" value="InterPro"/>
</dbReference>
<evidence type="ECO:0000256" key="2">
    <source>
        <dbReference type="ARBA" id="ARBA00023004"/>
    </source>
</evidence>
<gene>
    <name evidence="6" type="ORF">ETAA8_34640</name>
</gene>
<evidence type="ECO:0000256" key="3">
    <source>
        <dbReference type="PROSITE-ProRule" id="PRU00433"/>
    </source>
</evidence>
<evidence type="ECO:0000259" key="5">
    <source>
        <dbReference type="PROSITE" id="PS51007"/>
    </source>
</evidence>
<dbReference type="EMBL" id="CP036274">
    <property type="protein sequence ID" value="QDU28364.1"/>
    <property type="molecule type" value="Genomic_DNA"/>
</dbReference>
<organism evidence="6 7">
    <name type="scientific">Anatilimnocola aggregata</name>
    <dbReference type="NCBI Taxonomy" id="2528021"/>
    <lineage>
        <taxon>Bacteria</taxon>
        <taxon>Pseudomonadati</taxon>
        <taxon>Planctomycetota</taxon>
        <taxon>Planctomycetia</taxon>
        <taxon>Pirellulales</taxon>
        <taxon>Pirellulaceae</taxon>
        <taxon>Anatilimnocola</taxon>
    </lineage>
</organism>
<evidence type="ECO:0000313" key="6">
    <source>
        <dbReference type="EMBL" id="QDU28364.1"/>
    </source>
</evidence>
<keyword evidence="2 3" id="KW-0408">Iron</keyword>
<keyword evidence="4" id="KW-0732">Signal</keyword>
<keyword evidence="1 3" id="KW-0479">Metal-binding</keyword>
<sequence length="794" mass="87925" precursor="true">MRTFSHISHFILLAMVGVNAAGAQDVPAKPTTFLKEHCLDCHTGKSAEAGLDLTKLGTELGDKKTEHFWVRIFDRVQSGEMPPKDAVRPPVAATKAFLQATGNWIRETQHARDAEIGRVQSRRLTRREIERSLHDLLGIDIPLADQLPEEARSAGFNTVADGQAMSHFQMERQLAVVDLALDEAFHRALAPHEPLQKVFGPKEIVRSDPKRRTREPEMLDGRAVTWSSGLIFYGRLPVTTAKESGWYRFKVRVAGLKAPATGGVWTTVRTGLCVSSAPLLNWVTSFEAEEAAKEIEFEAWLPARHMLEIRPGDITLKKGRFNGGQVGAGEGGPQNVPGIAIEQITMERIHHGATHEGIRQLLFGSLKVVRDKKGGTYHVETNAPKKDAAQLLKAFARRVFRRPASDEQLQRYVEIVHAAIDDGVEFSSALRIGYRAMLCSPRFLYLTEEPGQLDEHAIAARLSYFLTGSTPDAELSSLADAGQLHKSPVLRGQVERLLAGQRGRQFVVDFAAQWLDLELIDFTEPDSKLFPDYDSIVQHSMLDETHTYLTTMLQKNQSVTRLVKSDYTYLNSRLARFYDLSGVTGDNLQQITLAPESHRGGVLTQGAILKVTANGSNTSPVVRGVWVSERLMGVPIPPPPDNVPAIEPDIRGATSVREQLAKHRSQDTCASCHVKIDPPGFALENFDPAGRWREKYVLLASGKRTQGPKIDASYEMPDGRKFENVDDFRALIANQPRQLAANLAEKLLTYGTGGPVSFADREEVERIVDATAKDSFGFRTIVKEVAASNVFLTK</sequence>
<dbReference type="KEGG" id="aagg:ETAA8_34640"/>
<dbReference type="InterPro" id="IPR009056">
    <property type="entry name" value="Cyt_c-like_dom"/>
</dbReference>
<dbReference type="Pfam" id="PF07635">
    <property type="entry name" value="PSCyt1"/>
    <property type="match status" value="1"/>
</dbReference>
<dbReference type="InterPro" id="IPR013039">
    <property type="entry name" value="DUF1588"/>
</dbReference>
<dbReference type="Pfam" id="PF07637">
    <property type="entry name" value="PSD5"/>
    <property type="match status" value="1"/>
</dbReference>
<dbReference type="RefSeq" id="WP_145090522.1">
    <property type="nucleotide sequence ID" value="NZ_CP036274.1"/>
</dbReference>